<dbReference type="Proteomes" id="UP000054248">
    <property type="component" value="Unassembled WGS sequence"/>
</dbReference>
<keyword evidence="4" id="KW-1185">Reference proteome</keyword>
<evidence type="ECO:0000313" key="3">
    <source>
        <dbReference type="EMBL" id="KIO17435.1"/>
    </source>
</evidence>
<accession>A0A0C3PRY9</accession>
<name>A0A0C3PRY9_9AGAM</name>
<keyword evidence="2" id="KW-0812">Transmembrane</keyword>
<dbReference type="AlphaFoldDB" id="A0A0C3PRY9"/>
<reference evidence="3 4" key="1">
    <citation type="submission" date="2014-04" db="EMBL/GenBank/DDBJ databases">
        <authorList>
            <consortium name="DOE Joint Genome Institute"/>
            <person name="Kuo A."/>
            <person name="Girlanda M."/>
            <person name="Perotto S."/>
            <person name="Kohler A."/>
            <person name="Nagy L.G."/>
            <person name="Floudas D."/>
            <person name="Copeland A."/>
            <person name="Barry K.W."/>
            <person name="Cichocki N."/>
            <person name="Veneault-Fourrey C."/>
            <person name="LaButti K."/>
            <person name="Lindquist E.A."/>
            <person name="Lipzen A."/>
            <person name="Lundell T."/>
            <person name="Morin E."/>
            <person name="Murat C."/>
            <person name="Sun H."/>
            <person name="Tunlid A."/>
            <person name="Henrissat B."/>
            <person name="Grigoriev I.V."/>
            <person name="Hibbett D.S."/>
            <person name="Martin F."/>
            <person name="Nordberg H.P."/>
            <person name="Cantor M.N."/>
            <person name="Hua S.X."/>
        </authorList>
    </citation>
    <scope>NUCLEOTIDE SEQUENCE [LARGE SCALE GENOMIC DNA]</scope>
    <source>
        <strain evidence="3 4">MUT 4182</strain>
    </source>
</reference>
<feature type="region of interest" description="Disordered" evidence="1">
    <location>
        <begin position="13"/>
        <end position="33"/>
    </location>
</feature>
<evidence type="ECO:0000313" key="4">
    <source>
        <dbReference type="Proteomes" id="UP000054248"/>
    </source>
</evidence>
<organism evidence="3 4">
    <name type="scientific">Tulasnella calospora MUT 4182</name>
    <dbReference type="NCBI Taxonomy" id="1051891"/>
    <lineage>
        <taxon>Eukaryota</taxon>
        <taxon>Fungi</taxon>
        <taxon>Dikarya</taxon>
        <taxon>Basidiomycota</taxon>
        <taxon>Agaricomycotina</taxon>
        <taxon>Agaricomycetes</taxon>
        <taxon>Cantharellales</taxon>
        <taxon>Tulasnellaceae</taxon>
        <taxon>Tulasnella</taxon>
    </lineage>
</organism>
<evidence type="ECO:0000256" key="1">
    <source>
        <dbReference type="SAM" id="MobiDB-lite"/>
    </source>
</evidence>
<evidence type="ECO:0000256" key="2">
    <source>
        <dbReference type="SAM" id="Phobius"/>
    </source>
</evidence>
<reference evidence="4" key="2">
    <citation type="submission" date="2015-01" db="EMBL/GenBank/DDBJ databases">
        <title>Evolutionary Origins and Diversification of the Mycorrhizal Mutualists.</title>
        <authorList>
            <consortium name="DOE Joint Genome Institute"/>
            <consortium name="Mycorrhizal Genomics Consortium"/>
            <person name="Kohler A."/>
            <person name="Kuo A."/>
            <person name="Nagy L.G."/>
            <person name="Floudas D."/>
            <person name="Copeland A."/>
            <person name="Barry K.W."/>
            <person name="Cichocki N."/>
            <person name="Veneault-Fourrey C."/>
            <person name="LaButti K."/>
            <person name="Lindquist E.A."/>
            <person name="Lipzen A."/>
            <person name="Lundell T."/>
            <person name="Morin E."/>
            <person name="Murat C."/>
            <person name="Riley R."/>
            <person name="Ohm R."/>
            <person name="Sun H."/>
            <person name="Tunlid A."/>
            <person name="Henrissat B."/>
            <person name="Grigoriev I.V."/>
            <person name="Hibbett D.S."/>
            <person name="Martin F."/>
        </authorList>
    </citation>
    <scope>NUCLEOTIDE SEQUENCE [LARGE SCALE GENOMIC DNA]</scope>
    <source>
        <strain evidence="4">MUT 4182</strain>
    </source>
</reference>
<sequence length="123" mass="13588">MLMVTTATHVLADPPLARRSQQQESTPPPPLGLSMYFNLATHRTTHPPPYTKFATTAKQATAASGNVSVYRVDSYNEPHPSPRRLKQPQSTPLPDLGMFVVIAVSMFFNDVVFTAILVPHLFL</sequence>
<gene>
    <name evidence="3" type="ORF">M407DRAFT_32892</name>
</gene>
<dbReference type="EMBL" id="KN823384">
    <property type="protein sequence ID" value="KIO17435.1"/>
    <property type="molecule type" value="Genomic_DNA"/>
</dbReference>
<keyword evidence="2" id="KW-1133">Transmembrane helix</keyword>
<feature type="transmembrane region" description="Helical" evidence="2">
    <location>
        <begin position="96"/>
        <end position="118"/>
    </location>
</feature>
<dbReference type="HOGENOM" id="CLU_2016902_0_0_1"/>
<proteinExistence type="predicted"/>
<keyword evidence="2" id="KW-0472">Membrane</keyword>
<protein>
    <submittedName>
        <fullName evidence="3">Uncharacterized protein</fullName>
    </submittedName>
</protein>